<evidence type="ECO:0008006" key="3">
    <source>
        <dbReference type="Google" id="ProtNLM"/>
    </source>
</evidence>
<dbReference type="EMBL" id="MT631545">
    <property type="protein sequence ID" value="QNO53561.1"/>
    <property type="molecule type" value="Genomic_DNA"/>
</dbReference>
<proteinExistence type="predicted"/>
<dbReference type="InterPro" id="IPR015947">
    <property type="entry name" value="PUA-like_sf"/>
</dbReference>
<dbReference type="EMBL" id="MT631524">
    <property type="protein sequence ID" value="QNO52881.1"/>
    <property type="molecule type" value="Genomic_DNA"/>
</dbReference>
<dbReference type="Gene3D" id="3.10.590.10">
    <property type="entry name" value="ph1033 like domains"/>
    <property type="match status" value="1"/>
</dbReference>
<evidence type="ECO:0000313" key="2">
    <source>
        <dbReference type="EMBL" id="QNO53561.1"/>
    </source>
</evidence>
<protein>
    <recommendedName>
        <fullName evidence="3">EVE domain-containing protein</fullName>
    </recommendedName>
</protein>
<sequence>MKYWLVQHGEKSYNEHPDLIGKGMNDKRGLNEIQRIEVGDIVVYKIEDMRFRGIFKVVEKIGKWGKDSWKDVWVLRIEPVLLPKSPVDFRSIAKDLKWKVYQGITADSMNENDFERIRDFIKEHLEEPKLKVDHNAIRDRLQKIGDYEGKYTETEYRTEIGNIDVVWKRTKASIPSHAIEVQIRGNLHQALAKLQYAWEIWSSKPILVTTKDQIGDATKILRASFSRMESVARIVDWQEFTPIYEAHEKLASAKSMTKLDIFD</sequence>
<name>A0A7G9YZX7_9EURY</name>
<dbReference type="AlphaFoldDB" id="A0A7G9YZX7"/>
<evidence type="ECO:0000313" key="1">
    <source>
        <dbReference type="EMBL" id="QNO52881.1"/>
    </source>
</evidence>
<organism evidence="2">
    <name type="scientific">Candidatus Methanophagaceae archaeon ANME-1 ERB6</name>
    <dbReference type="NCBI Taxonomy" id="2759912"/>
    <lineage>
        <taxon>Archaea</taxon>
        <taxon>Methanobacteriati</taxon>
        <taxon>Methanobacteriota</taxon>
        <taxon>Stenosarchaea group</taxon>
        <taxon>Methanomicrobia</taxon>
        <taxon>Candidatus Methanophagales</taxon>
        <taxon>Candidatus Methanophagaceae</taxon>
    </lineage>
</organism>
<reference evidence="2" key="1">
    <citation type="submission" date="2020-06" db="EMBL/GenBank/DDBJ databases">
        <title>Unique genomic features of the anaerobic methanotrophic archaea.</title>
        <authorList>
            <person name="Chadwick G.L."/>
            <person name="Skennerton C.T."/>
            <person name="Laso-Perez R."/>
            <person name="Leu A.O."/>
            <person name="Speth D.R."/>
            <person name="Yu H."/>
            <person name="Morgan-Lang C."/>
            <person name="Hatzenpichler R."/>
            <person name="Goudeau D."/>
            <person name="Malmstrom R."/>
            <person name="Brazelton W.J."/>
            <person name="Woyke T."/>
            <person name="Hallam S.J."/>
            <person name="Tyson G.W."/>
            <person name="Wegener G."/>
            <person name="Boetius A."/>
            <person name="Orphan V."/>
        </authorList>
    </citation>
    <scope>NUCLEOTIDE SEQUENCE</scope>
</reference>
<dbReference type="SUPFAM" id="SSF88697">
    <property type="entry name" value="PUA domain-like"/>
    <property type="match status" value="1"/>
</dbReference>
<gene>
    <name evidence="1" type="ORF">DOLIJACH_00016</name>
    <name evidence="2" type="ORF">LGBLGJPO_00025</name>
</gene>
<accession>A0A7G9YZX7</accession>